<dbReference type="InterPro" id="IPR036526">
    <property type="entry name" value="C-N_Hydrolase_sf"/>
</dbReference>
<dbReference type="PANTHER" id="PTHR47799">
    <property type="entry name" value="OMEGA-AMIDASE YAFV"/>
    <property type="match status" value="1"/>
</dbReference>
<dbReference type="SUPFAM" id="SSF56317">
    <property type="entry name" value="Carbon-nitrogen hydrolase"/>
    <property type="match status" value="1"/>
</dbReference>
<dbReference type="Gene3D" id="3.60.110.10">
    <property type="entry name" value="Carbon-nitrogen hydrolase"/>
    <property type="match status" value="1"/>
</dbReference>
<evidence type="ECO:0000313" key="2">
    <source>
        <dbReference type="EMBL" id="PZT48805.1"/>
    </source>
</evidence>
<reference evidence="2 3" key="1">
    <citation type="submission" date="2017-03" db="EMBL/GenBank/DDBJ databases">
        <title>Genomic and clinical evidence uncovers the enterohepatic species Helicobacter valdiviensis as a potential human intestinal pathogen.</title>
        <authorList>
            <person name="Fresia P."/>
            <person name="Jara R."/>
            <person name="Sierra R."/>
            <person name="Ferres I."/>
            <person name="Greif G."/>
            <person name="Iraola G."/>
            <person name="Collado L."/>
        </authorList>
    </citation>
    <scope>NUCLEOTIDE SEQUENCE [LARGE SCALE GENOMIC DNA]</scope>
    <source>
        <strain evidence="2 3">WBE14</strain>
    </source>
</reference>
<evidence type="ECO:0000313" key="3">
    <source>
        <dbReference type="Proteomes" id="UP000249746"/>
    </source>
</evidence>
<evidence type="ECO:0000259" key="1">
    <source>
        <dbReference type="PROSITE" id="PS50263"/>
    </source>
</evidence>
<feature type="domain" description="CN hydrolase" evidence="1">
    <location>
        <begin position="3"/>
        <end position="241"/>
    </location>
</feature>
<keyword evidence="2" id="KW-0378">Hydrolase</keyword>
<name>A0A2W6MWB3_9HELI</name>
<dbReference type="OrthoDB" id="9811121at2"/>
<comment type="caution">
    <text evidence="2">The sequence shown here is derived from an EMBL/GenBank/DDBJ whole genome shotgun (WGS) entry which is preliminary data.</text>
</comment>
<dbReference type="PANTHER" id="PTHR47799:SF1">
    <property type="entry name" value="OMEGA-AMIDASE YAFV"/>
    <property type="match status" value="1"/>
</dbReference>
<gene>
    <name evidence="2" type="ORF">B6S12_01775</name>
</gene>
<dbReference type="AlphaFoldDB" id="A0A2W6MWB3"/>
<dbReference type="Proteomes" id="UP000249746">
    <property type="component" value="Unassembled WGS sequence"/>
</dbReference>
<dbReference type="PROSITE" id="PS50263">
    <property type="entry name" value="CN_HYDROLASE"/>
    <property type="match status" value="1"/>
</dbReference>
<protein>
    <submittedName>
        <fullName evidence="2">Carbon-nitrogen hydrolase family protein</fullName>
    </submittedName>
</protein>
<dbReference type="InterPro" id="IPR052737">
    <property type="entry name" value="Omega-amidase_YafV"/>
</dbReference>
<dbReference type="InterPro" id="IPR003010">
    <property type="entry name" value="C-N_Hydrolase"/>
</dbReference>
<accession>A0A2W6MWB3</accession>
<organism evidence="2 3">
    <name type="scientific">Helicobacter valdiviensis</name>
    <dbReference type="NCBI Taxonomy" id="1458358"/>
    <lineage>
        <taxon>Bacteria</taxon>
        <taxon>Pseudomonadati</taxon>
        <taxon>Campylobacterota</taxon>
        <taxon>Epsilonproteobacteria</taxon>
        <taxon>Campylobacterales</taxon>
        <taxon>Helicobacteraceae</taxon>
        <taxon>Helicobacter</taxon>
    </lineage>
</organism>
<dbReference type="CDD" id="cd07197">
    <property type="entry name" value="nitrilase"/>
    <property type="match status" value="1"/>
</dbReference>
<proteinExistence type="predicted"/>
<keyword evidence="3" id="KW-1185">Reference proteome</keyword>
<dbReference type="Pfam" id="PF00795">
    <property type="entry name" value="CN_hydrolase"/>
    <property type="match status" value="1"/>
</dbReference>
<sequence length="241" mass="27442">MMISKQLYTLQVKTKQNFEENLSHLRELIINCEEDSIILAPEVCLTNFCYQRMEEASEFAKVATETLLHLSSSKTIVLTMIEKYKGSYFNNLKVFHKGELLHKQSKNKLFPLGNEHLHFEAGEFSEISPFSIDGLRCGAINCFELRFIEIWQRLKGCDLLFVPAQWGKERKDHFQTLTKALAITTQSFVLASDGANDAIAKGSAIITPFGYVNMDDDKEIISFRANFGDVAKVRKFIDIGL</sequence>
<dbReference type="GO" id="GO:0106008">
    <property type="term" value="F:2-oxoglutaramate amidase activity"/>
    <property type="evidence" value="ECO:0007669"/>
    <property type="project" value="TreeGrafter"/>
</dbReference>
<dbReference type="EMBL" id="NBIU01000003">
    <property type="protein sequence ID" value="PZT48805.1"/>
    <property type="molecule type" value="Genomic_DNA"/>
</dbReference>
<dbReference type="GO" id="GO:0050152">
    <property type="term" value="F:omega-amidase activity"/>
    <property type="evidence" value="ECO:0007669"/>
    <property type="project" value="TreeGrafter"/>
</dbReference>